<feature type="domain" description="FAS1" evidence="13">
    <location>
        <begin position="23"/>
        <end position="110"/>
    </location>
</feature>
<dbReference type="SUPFAM" id="SSF82153">
    <property type="entry name" value="FAS1 domain"/>
    <property type="match status" value="1"/>
</dbReference>
<comment type="caution">
    <text evidence="14">The sequence shown here is derived from an EMBL/GenBank/DDBJ whole genome shotgun (WGS) entry which is preliminary data.</text>
</comment>
<dbReference type="InterPro" id="IPR036378">
    <property type="entry name" value="FAS1_dom_sf"/>
</dbReference>
<keyword evidence="3" id="KW-1003">Cell membrane</keyword>
<gene>
    <name evidence="14" type="ORF">VNO78_30531</name>
</gene>
<keyword evidence="4" id="KW-0336">GPI-anchor</keyword>
<dbReference type="AlphaFoldDB" id="A0AAN9RXI2"/>
<evidence type="ECO:0000256" key="8">
    <source>
        <dbReference type="ARBA" id="ARBA00023180"/>
    </source>
</evidence>
<evidence type="ECO:0000313" key="15">
    <source>
        <dbReference type="Proteomes" id="UP001386955"/>
    </source>
</evidence>
<dbReference type="InterPro" id="IPR000782">
    <property type="entry name" value="FAS1_domain"/>
</dbReference>
<sequence>MNSKGSSLLFLALFLASSSVIHGFDITKLLGENSKFSTFNKYLTEAKLADEINKRNTITVLAVANGAISSIAGKSPEAIKAIISTHVILDYFDEKKLMEAVGSKQPMTTLYQSSGLAKGKQGFIKVSLIGEGEIAFGSAENGAPADSSELMSTIHSEPYNVSILEVTKPIIVSGIDSSSTPSPAQSPKAPAGAAEAPAPAKATAAAPEKNAAAPSPSDENVAASPDAAANAPAESPIAAESPAGSPAAGPVASDAAGPAADDATAADVPAPSHASSIKMGLVGAIMAFASFFIV</sequence>
<dbReference type="GO" id="GO:0005886">
    <property type="term" value="C:plasma membrane"/>
    <property type="evidence" value="ECO:0007669"/>
    <property type="project" value="UniProtKB-SubCell"/>
</dbReference>
<proteinExistence type="inferred from homology"/>
<evidence type="ECO:0000256" key="3">
    <source>
        <dbReference type="ARBA" id="ARBA00022475"/>
    </source>
</evidence>
<dbReference type="GO" id="GO:0098552">
    <property type="term" value="C:side of membrane"/>
    <property type="evidence" value="ECO:0007669"/>
    <property type="project" value="UniProtKB-KW"/>
</dbReference>
<accession>A0AAN9RXI2</accession>
<dbReference type="Pfam" id="PF02469">
    <property type="entry name" value="Fasciclin"/>
    <property type="match status" value="1"/>
</dbReference>
<evidence type="ECO:0000256" key="12">
    <source>
        <dbReference type="SAM" id="SignalP"/>
    </source>
</evidence>
<keyword evidence="9" id="KW-0449">Lipoprotein</keyword>
<evidence type="ECO:0000256" key="4">
    <source>
        <dbReference type="ARBA" id="ARBA00022622"/>
    </source>
</evidence>
<dbReference type="EMBL" id="JAYMYS010000008">
    <property type="protein sequence ID" value="KAK7384828.1"/>
    <property type="molecule type" value="Genomic_DNA"/>
</dbReference>
<evidence type="ECO:0000256" key="1">
    <source>
        <dbReference type="ARBA" id="ARBA00004609"/>
    </source>
</evidence>
<dbReference type="Proteomes" id="UP001386955">
    <property type="component" value="Unassembled WGS sequence"/>
</dbReference>
<feature type="chain" id="PRO_5042976863" description="FAS1 domain-containing protein" evidence="12">
    <location>
        <begin position="24"/>
        <end position="294"/>
    </location>
</feature>
<comment type="subcellular location">
    <subcellularLocation>
        <location evidence="1">Cell membrane</location>
        <topology evidence="1">Lipid-anchor</topology>
        <topology evidence="1">GPI-anchor</topology>
    </subcellularLocation>
</comment>
<evidence type="ECO:0000256" key="6">
    <source>
        <dbReference type="ARBA" id="ARBA00022974"/>
    </source>
</evidence>
<comment type="similarity">
    <text evidence="2">Belongs to the fasciclin-like AGP family.</text>
</comment>
<protein>
    <recommendedName>
        <fullName evidence="13">FAS1 domain-containing protein</fullName>
    </recommendedName>
</protein>
<feature type="compositionally biased region" description="Low complexity" evidence="11">
    <location>
        <begin position="177"/>
        <end position="271"/>
    </location>
</feature>
<comment type="function">
    <text evidence="10">May be a cell surface adhesion protein.</text>
</comment>
<evidence type="ECO:0000259" key="13">
    <source>
        <dbReference type="PROSITE" id="PS50213"/>
    </source>
</evidence>
<name>A0AAN9RXI2_PSOTE</name>
<dbReference type="PROSITE" id="PS50213">
    <property type="entry name" value="FAS1"/>
    <property type="match status" value="1"/>
</dbReference>
<keyword evidence="8" id="KW-0325">Glycoprotein</keyword>
<keyword evidence="5 12" id="KW-0732">Signal</keyword>
<evidence type="ECO:0000313" key="14">
    <source>
        <dbReference type="EMBL" id="KAK7384828.1"/>
    </source>
</evidence>
<feature type="signal peptide" evidence="12">
    <location>
        <begin position="1"/>
        <end position="23"/>
    </location>
</feature>
<feature type="region of interest" description="Disordered" evidence="11">
    <location>
        <begin position="175"/>
        <end position="271"/>
    </location>
</feature>
<keyword evidence="6" id="KW-0654">Proteoglycan</keyword>
<evidence type="ECO:0000256" key="5">
    <source>
        <dbReference type="ARBA" id="ARBA00022729"/>
    </source>
</evidence>
<dbReference type="PANTHER" id="PTHR32382:SF6">
    <property type="entry name" value="FASCICLIN-LIKE ARABINOGALACTAN PROTEIN 14"/>
    <property type="match status" value="1"/>
</dbReference>
<dbReference type="Gene3D" id="2.30.180.10">
    <property type="entry name" value="FAS1 domain"/>
    <property type="match status" value="1"/>
</dbReference>
<evidence type="ECO:0000256" key="11">
    <source>
        <dbReference type="SAM" id="MobiDB-lite"/>
    </source>
</evidence>
<dbReference type="InterPro" id="IPR033254">
    <property type="entry name" value="Plant_FLA"/>
</dbReference>
<reference evidence="14 15" key="1">
    <citation type="submission" date="2024-01" db="EMBL/GenBank/DDBJ databases">
        <title>The genomes of 5 underutilized Papilionoideae crops provide insights into root nodulation and disease resistanc.</title>
        <authorList>
            <person name="Jiang F."/>
        </authorList>
    </citation>
    <scope>NUCLEOTIDE SEQUENCE [LARGE SCALE GENOMIC DNA]</scope>
    <source>
        <strain evidence="14">DUOXIRENSHENG_FW03</strain>
        <tissue evidence="14">Leaves</tissue>
    </source>
</reference>
<dbReference type="PANTHER" id="PTHR32382">
    <property type="entry name" value="FASCICLIN-LIKE ARABINOGALACTAN PROTEIN"/>
    <property type="match status" value="1"/>
</dbReference>
<evidence type="ECO:0000256" key="9">
    <source>
        <dbReference type="ARBA" id="ARBA00023288"/>
    </source>
</evidence>
<keyword evidence="15" id="KW-1185">Reference proteome</keyword>
<dbReference type="FunFam" id="2.30.180.10:FF:000015">
    <property type="entry name" value="Fasciclin-like arabinogalactan protein 3"/>
    <property type="match status" value="1"/>
</dbReference>
<evidence type="ECO:0000256" key="7">
    <source>
        <dbReference type="ARBA" id="ARBA00023136"/>
    </source>
</evidence>
<evidence type="ECO:0000256" key="10">
    <source>
        <dbReference type="ARBA" id="ARBA00024686"/>
    </source>
</evidence>
<keyword evidence="7" id="KW-0472">Membrane</keyword>
<organism evidence="14 15">
    <name type="scientific">Psophocarpus tetragonolobus</name>
    <name type="common">Winged bean</name>
    <name type="synonym">Dolichos tetragonolobus</name>
    <dbReference type="NCBI Taxonomy" id="3891"/>
    <lineage>
        <taxon>Eukaryota</taxon>
        <taxon>Viridiplantae</taxon>
        <taxon>Streptophyta</taxon>
        <taxon>Embryophyta</taxon>
        <taxon>Tracheophyta</taxon>
        <taxon>Spermatophyta</taxon>
        <taxon>Magnoliopsida</taxon>
        <taxon>eudicotyledons</taxon>
        <taxon>Gunneridae</taxon>
        <taxon>Pentapetalae</taxon>
        <taxon>rosids</taxon>
        <taxon>fabids</taxon>
        <taxon>Fabales</taxon>
        <taxon>Fabaceae</taxon>
        <taxon>Papilionoideae</taxon>
        <taxon>50 kb inversion clade</taxon>
        <taxon>NPAAA clade</taxon>
        <taxon>indigoferoid/millettioid clade</taxon>
        <taxon>Phaseoleae</taxon>
        <taxon>Psophocarpus</taxon>
    </lineage>
</organism>
<evidence type="ECO:0000256" key="2">
    <source>
        <dbReference type="ARBA" id="ARBA00007843"/>
    </source>
</evidence>